<dbReference type="GO" id="GO:0016757">
    <property type="term" value="F:glycosyltransferase activity"/>
    <property type="evidence" value="ECO:0007669"/>
    <property type="project" value="UniProtKB-KW"/>
</dbReference>
<dbReference type="AlphaFoldDB" id="A0A250FRG1"/>
<name>A0A250FRG1_9FLAO</name>
<evidence type="ECO:0000313" key="3">
    <source>
        <dbReference type="Proteomes" id="UP000217250"/>
    </source>
</evidence>
<gene>
    <name evidence="2" type="ORF">CGC50_05365</name>
</gene>
<keyword evidence="2" id="KW-0808">Transferase</keyword>
<dbReference type="Gene3D" id="3.40.50.2020">
    <property type="match status" value="1"/>
</dbReference>
<dbReference type="OrthoDB" id="664757at2"/>
<evidence type="ECO:0000313" key="2">
    <source>
        <dbReference type="EMBL" id="ATA86648.1"/>
    </source>
</evidence>
<dbReference type="InterPro" id="IPR050137">
    <property type="entry name" value="PyrR_bifunctional"/>
</dbReference>
<dbReference type="PANTHER" id="PTHR11608">
    <property type="entry name" value="BIFUNCTIONAL PROTEIN PYRR"/>
    <property type="match status" value="1"/>
</dbReference>
<dbReference type="RefSeq" id="WP_002669258.1">
    <property type="nucleotide sequence ID" value="NZ_CALAHR010000021.1"/>
</dbReference>
<dbReference type="EMBL" id="CP022386">
    <property type="protein sequence ID" value="ATA86648.1"/>
    <property type="molecule type" value="Genomic_DNA"/>
</dbReference>
<reference evidence="3" key="1">
    <citation type="submission" date="2017-06" db="EMBL/GenBank/DDBJ databases">
        <title>Capnocytophaga spp. assemblies.</title>
        <authorList>
            <person name="Gulvik C.A."/>
        </authorList>
    </citation>
    <scope>NUCLEOTIDE SEQUENCE [LARGE SCALE GENOMIC DNA]</scope>
    <source>
        <strain evidence="3">H1496</strain>
    </source>
</reference>
<dbReference type="PANTHER" id="PTHR11608:SF0">
    <property type="entry name" value="BIFUNCTIONAL PROTEIN PYRR"/>
    <property type="match status" value="1"/>
</dbReference>
<dbReference type="Proteomes" id="UP000217250">
    <property type="component" value="Chromosome"/>
</dbReference>
<dbReference type="InterPro" id="IPR029057">
    <property type="entry name" value="PRTase-like"/>
</dbReference>
<accession>A0A250FRG1</accession>
<evidence type="ECO:0000259" key="1">
    <source>
        <dbReference type="Pfam" id="PF00156"/>
    </source>
</evidence>
<proteinExistence type="predicted"/>
<dbReference type="KEGG" id="cgh:CGC50_05365"/>
<feature type="domain" description="Phosphoribosyltransferase" evidence="1">
    <location>
        <begin position="4"/>
        <end position="140"/>
    </location>
</feature>
<dbReference type="CDD" id="cd06223">
    <property type="entry name" value="PRTases_typeI"/>
    <property type="match status" value="1"/>
</dbReference>
<protein>
    <submittedName>
        <fullName evidence="2">Phosphoribosyltransferase</fullName>
    </submittedName>
</protein>
<dbReference type="GeneID" id="84807993"/>
<keyword evidence="2" id="KW-0328">Glycosyltransferase</keyword>
<sequence length="162" mass="18269">MTIILDATQIEHKIRRIAYQIYEANIHQERFILAGIAENGYILAEKLYEQLQQFCPIPITLCKVFVKKTDPLAPVTTSLPEEAYRGESVVLVDDVLSSGATLIYGVRHFLSVPLKQLKTAVLVNRNHKKYPIKADFKGISLSTSLQEHIEVSFEGDPVAFLQ</sequence>
<dbReference type="Pfam" id="PF00156">
    <property type="entry name" value="Pribosyltran"/>
    <property type="match status" value="1"/>
</dbReference>
<organism evidence="2 3">
    <name type="scientific">Capnocytophaga gingivalis</name>
    <dbReference type="NCBI Taxonomy" id="1017"/>
    <lineage>
        <taxon>Bacteria</taxon>
        <taxon>Pseudomonadati</taxon>
        <taxon>Bacteroidota</taxon>
        <taxon>Flavobacteriia</taxon>
        <taxon>Flavobacteriales</taxon>
        <taxon>Flavobacteriaceae</taxon>
        <taxon>Capnocytophaga</taxon>
    </lineage>
</organism>
<dbReference type="SUPFAM" id="SSF53271">
    <property type="entry name" value="PRTase-like"/>
    <property type="match status" value="1"/>
</dbReference>
<dbReference type="InterPro" id="IPR000836">
    <property type="entry name" value="PRTase_dom"/>
</dbReference>
<dbReference type="OMA" id="HKKYPVK"/>